<evidence type="ECO:0000256" key="1">
    <source>
        <dbReference type="SAM" id="MobiDB-lite"/>
    </source>
</evidence>
<dbReference type="InterPro" id="IPR038014">
    <property type="entry name" value="Ies1"/>
</dbReference>
<gene>
    <name evidence="2" type="ORF">DFP72DRAFT_953436</name>
</gene>
<evidence type="ECO:0008006" key="4">
    <source>
        <dbReference type="Google" id="ProtNLM"/>
    </source>
</evidence>
<feature type="compositionally biased region" description="Basic and acidic residues" evidence="1">
    <location>
        <begin position="331"/>
        <end position="346"/>
    </location>
</feature>
<dbReference type="OrthoDB" id="5413003at2759"/>
<evidence type="ECO:0000313" key="3">
    <source>
        <dbReference type="Proteomes" id="UP000521943"/>
    </source>
</evidence>
<name>A0A8H6IIM8_9AGAR</name>
<proteinExistence type="predicted"/>
<feature type="compositionally biased region" description="Polar residues" evidence="1">
    <location>
        <begin position="355"/>
        <end position="365"/>
    </location>
</feature>
<feature type="compositionally biased region" description="Basic and acidic residues" evidence="1">
    <location>
        <begin position="366"/>
        <end position="378"/>
    </location>
</feature>
<sequence>MASRRQSPAPSKRTLALKRADGEPLTRADIQYDVLHAIFEDKSLAFTDPYDTAEDAPRLCFRDLYIKAIMHSSKATKALKDKMAESPVYAEDFAMLSLLVNVGRINTTMSFFPEMKTAIRTYHPIPTLQRTNGNMQDAPRIKHVLKTGLLEREANNPPTTLDEVLSRAKEGHIPATSILNLLFVLSSHSQGVGTHFSERFEFHDIFLRTEISSASRARAFLWLCFNYLENPGSAADDYDEEEKPNPFADPAKDSAPFLISLSPEEAELENVDTPEEKEWAEKLISQRDTIVKQNAVKEAGRDVMKVAELADEPSVPGDAEPKKRKRASRATVDKPKRTKGSAEKSRTGALKKGAQGSQVSTQGSTPRDDMSVEDDNPRPHLPRLMGVPEQGESDSAFRVLLGKDVEPRNGRAKANRYSPYPRSPEPAAPSKPRALRHPVPERTMLQHAWYIVNNTDPLVDSDDELGDEHDRHDYIQRLKVVTHLARQWSDPSPGLQRTLEYELSGN</sequence>
<comment type="caution">
    <text evidence="2">The sequence shown here is derived from an EMBL/GenBank/DDBJ whole genome shotgun (WGS) entry which is preliminary data.</text>
</comment>
<protein>
    <recommendedName>
        <fullName evidence="4">Ino eighty subunit 1</fullName>
    </recommendedName>
</protein>
<dbReference type="PANTHER" id="PTHR37287">
    <property type="entry name" value="INO EIGHTY SUBUNIT 1"/>
    <property type="match status" value="1"/>
</dbReference>
<organism evidence="2 3">
    <name type="scientific">Ephemerocybe angulata</name>
    <dbReference type="NCBI Taxonomy" id="980116"/>
    <lineage>
        <taxon>Eukaryota</taxon>
        <taxon>Fungi</taxon>
        <taxon>Dikarya</taxon>
        <taxon>Basidiomycota</taxon>
        <taxon>Agaricomycotina</taxon>
        <taxon>Agaricomycetes</taxon>
        <taxon>Agaricomycetidae</taxon>
        <taxon>Agaricales</taxon>
        <taxon>Agaricineae</taxon>
        <taxon>Psathyrellaceae</taxon>
        <taxon>Ephemerocybe</taxon>
    </lineage>
</organism>
<accession>A0A8H6IIM8</accession>
<feature type="region of interest" description="Disordered" evidence="1">
    <location>
        <begin position="307"/>
        <end position="437"/>
    </location>
</feature>
<dbReference type="PANTHER" id="PTHR37287:SF1">
    <property type="entry name" value="INO EIGHTY SUBUNIT 1"/>
    <property type="match status" value="1"/>
</dbReference>
<dbReference type="GO" id="GO:0031011">
    <property type="term" value="C:Ino80 complex"/>
    <property type="evidence" value="ECO:0007669"/>
    <property type="project" value="InterPro"/>
</dbReference>
<keyword evidence="3" id="KW-1185">Reference proteome</keyword>
<dbReference type="Proteomes" id="UP000521943">
    <property type="component" value="Unassembled WGS sequence"/>
</dbReference>
<evidence type="ECO:0000313" key="2">
    <source>
        <dbReference type="EMBL" id="KAF6766395.1"/>
    </source>
</evidence>
<reference evidence="2 3" key="1">
    <citation type="submission" date="2020-07" db="EMBL/GenBank/DDBJ databases">
        <title>Comparative genomics of pyrophilous fungi reveals a link between fire events and developmental genes.</title>
        <authorList>
            <consortium name="DOE Joint Genome Institute"/>
            <person name="Steindorff A.S."/>
            <person name="Carver A."/>
            <person name="Calhoun S."/>
            <person name="Stillman K."/>
            <person name="Liu H."/>
            <person name="Lipzen A."/>
            <person name="Pangilinan J."/>
            <person name="Labutti K."/>
            <person name="Bruns T.D."/>
            <person name="Grigoriev I.V."/>
        </authorList>
    </citation>
    <scope>NUCLEOTIDE SEQUENCE [LARGE SCALE GENOMIC DNA]</scope>
    <source>
        <strain evidence="2 3">CBS 144469</strain>
    </source>
</reference>
<dbReference type="AlphaFoldDB" id="A0A8H6IIM8"/>
<dbReference type="EMBL" id="JACGCI010000001">
    <property type="protein sequence ID" value="KAF6766395.1"/>
    <property type="molecule type" value="Genomic_DNA"/>
</dbReference>